<dbReference type="InterPro" id="IPR012854">
    <property type="entry name" value="Cu_amine_oxidase-like_N"/>
</dbReference>
<accession>A0A939BR28</accession>
<dbReference type="InterPro" id="IPR036415">
    <property type="entry name" value="Lamin_tail_dom_sf"/>
</dbReference>
<evidence type="ECO:0000256" key="1">
    <source>
        <dbReference type="SAM" id="SignalP"/>
    </source>
</evidence>
<feature type="chain" id="PRO_5038103480" description="Copper amine oxidase-like N-terminal domain-containing protein" evidence="1">
    <location>
        <begin position="23"/>
        <end position="281"/>
    </location>
</feature>
<feature type="signal peptide" evidence="1">
    <location>
        <begin position="1"/>
        <end position="22"/>
    </location>
</feature>
<name>A0A939BR28_9BACL</name>
<dbReference type="AlphaFoldDB" id="A0A939BR28"/>
<gene>
    <name evidence="3" type="ORF">JOD01_000740</name>
</gene>
<dbReference type="InterPro" id="IPR036582">
    <property type="entry name" value="Mao_N_sf"/>
</dbReference>
<evidence type="ECO:0000259" key="2">
    <source>
        <dbReference type="Pfam" id="PF07833"/>
    </source>
</evidence>
<sequence>MKKYGLILFCLCWMWTTGAALANPNPSAQPAISIDGVIQPVSAAIIKGTTFVPLRPALETFGANVNYSPSTKEIRALMEHHEFVYKLGEATAVINGKTVEVSPAPFVRDGMTYIPLKLVSLAFDGNLLWDGAARKVIIRSPKNNLSNTDNQLKDALADPAQNPQLSRLLGPPAPISNNAGTIPGGSLYMDLQLAQKRLIITNLSNQTIDLSNCKLTVFGKKQAIYSFSDGFLVPAGQNLLISLSSGSGDIVWNIEPLLNNDRANRFLLTTARNEVILDREG</sequence>
<evidence type="ECO:0000313" key="4">
    <source>
        <dbReference type="Proteomes" id="UP000717624"/>
    </source>
</evidence>
<dbReference type="EMBL" id="JAFBEB010000002">
    <property type="protein sequence ID" value="MBM7589142.1"/>
    <property type="molecule type" value="Genomic_DNA"/>
</dbReference>
<dbReference type="SUPFAM" id="SSF74853">
    <property type="entry name" value="Lamin A/C globular tail domain"/>
    <property type="match status" value="1"/>
</dbReference>
<dbReference type="Gene3D" id="3.30.457.10">
    <property type="entry name" value="Copper amine oxidase-like, N-terminal domain"/>
    <property type="match status" value="1"/>
</dbReference>
<evidence type="ECO:0000313" key="3">
    <source>
        <dbReference type="EMBL" id="MBM7589142.1"/>
    </source>
</evidence>
<dbReference type="Proteomes" id="UP000717624">
    <property type="component" value="Unassembled WGS sequence"/>
</dbReference>
<keyword evidence="4" id="KW-1185">Reference proteome</keyword>
<organism evidence="3 4">
    <name type="scientific">Brevibacillus fulvus</name>
    <dbReference type="NCBI Taxonomy" id="1125967"/>
    <lineage>
        <taxon>Bacteria</taxon>
        <taxon>Bacillati</taxon>
        <taxon>Bacillota</taxon>
        <taxon>Bacilli</taxon>
        <taxon>Bacillales</taxon>
        <taxon>Paenibacillaceae</taxon>
        <taxon>Brevibacillus</taxon>
    </lineage>
</organism>
<comment type="caution">
    <text evidence="3">The sequence shown here is derived from an EMBL/GenBank/DDBJ whole genome shotgun (WGS) entry which is preliminary data.</text>
</comment>
<dbReference type="Pfam" id="PF07833">
    <property type="entry name" value="Cu_amine_oxidN1"/>
    <property type="match status" value="1"/>
</dbReference>
<dbReference type="SUPFAM" id="SSF55383">
    <property type="entry name" value="Copper amine oxidase, domain N"/>
    <property type="match status" value="1"/>
</dbReference>
<keyword evidence="1" id="KW-0732">Signal</keyword>
<dbReference type="Gene3D" id="2.60.40.1260">
    <property type="entry name" value="Lamin Tail domain"/>
    <property type="match status" value="1"/>
</dbReference>
<proteinExistence type="predicted"/>
<protein>
    <recommendedName>
        <fullName evidence="2">Copper amine oxidase-like N-terminal domain-containing protein</fullName>
    </recommendedName>
</protein>
<dbReference type="RefSeq" id="WP_204516878.1">
    <property type="nucleotide sequence ID" value="NZ_BAABIN010000015.1"/>
</dbReference>
<feature type="domain" description="Copper amine oxidase-like N-terminal" evidence="2">
    <location>
        <begin position="41"/>
        <end position="138"/>
    </location>
</feature>
<reference evidence="3" key="1">
    <citation type="submission" date="2021-01" db="EMBL/GenBank/DDBJ databases">
        <title>Genomic Encyclopedia of Type Strains, Phase IV (KMG-IV): sequencing the most valuable type-strain genomes for metagenomic binning, comparative biology and taxonomic classification.</title>
        <authorList>
            <person name="Goeker M."/>
        </authorList>
    </citation>
    <scope>NUCLEOTIDE SEQUENCE</scope>
    <source>
        <strain evidence="3">DSM 25523</strain>
    </source>
</reference>